<protein>
    <recommendedName>
        <fullName evidence="1">Smr domain-containing protein</fullName>
    </recommendedName>
</protein>
<accession>A0ABD3MUC9</accession>
<evidence type="ECO:0000313" key="3">
    <source>
        <dbReference type="Proteomes" id="UP001530400"/>
    </source>
</evidence>
<evidence type="ECO:0000259" key="1">
    <source>
        <dbReference type="Pfam" id="PF01713"/>
    </source>
</evidence>
<feature type="domain" description="Smr" evidence="1">
    <location>
        <begin position="406"/>
        <end position="467"/>
    </location>
</feature>
<reference evidence="2 3" key="1">
    <citation type="submission" date="2024-10" db="EMBL/GenBank/DDBJ databases">
        <title>Updated reference genomes for cyclostephanoid diatoms.</title>
        <authorList>
            <person name="Roberts W.R."/>
            <person name="Alverson A.J."/>
        </authorList>
    </citation>
    <scope>NUCLEOTIDE SEQUENCE [LARGE SCALE GENOMIC DNA]</scope>
    <source>
        <strain evidence="2 3">AJA010-31</strain>
    </source>
</reference>
<dbReference type="Proteomes" id="UP001530400">
    <property type="component" value="Unassembled WGS sequence"/>
</dbReference>
<dbReference type="InterPro" id="IPR002625">
    <property type="entry name" value="Smr_dom"/>
</dbReference>
<dbReference type="Pfam" id="PF01713">
    <property type="entry name" value="Smr"/>
    <property type="match status" value="1"/>
</dbReference>
<sequence length="471" mass="53761">MGKSGRTKKTNPKEILSFDIWINQRLSSLEIIENETTTDTLLRVARLWMQPESKQFFAFAQRLCFGSKRMTYRLAFSNSLLVEVLSAMDKGKLELAKYWLMTFGLLMEQELKTLIEIIHLLENAKVQTSDHMKVCEIVRKKAPYLVLCFYFCKNRASVSEWLLKISQTLFVNDVINSDVAFTKCWITVVNKSTGVKSHLYFNRTSKLKTLMMLLHEMVPRSYRIIHRGRQIFLSDGGDNLRLHEMGVQDHDVIILIDTTAQRTTQMLAIEDSKPNNTTGCSTVSARKSLPRSNRKSCRKSCSGYTIVVPDRVRHSTLLTRVFEEAEPMFAERRKCLNELAIKKCNPKPRLPKAKTNTGGSPSNHNISELIGGKPGKIFFPVTVGEPNFLYRSSKIKSRVSSRCLAVDLHGCTKNEAIAKLEQYLPEWIEKAMKNHPFTFDVDIVCGGGSQILSEEVEKWIKAKATVANRFY</sequence>
<dbReference type="Gene3D" id="3.30.1370.110">
    <property type="match status" value="1"/>
</dbReference>
<keyword evidence="3" id="KW-1185">Reference proteome</keyword>
<dbReference type="SUPFAM" id="SSF54236">
    <property type="entry name" value="Ubiquitin-like"/>
    <property type="match status" value="1"/>
</dbReference>
<dbReference type="SUPFAM" id="SSF160443">
    <property type="entry name" value="SMR domain-like"/>
    <property type="match status" value="1"/>
</dbReference>
<dbReference type="InterPro" id="IPR036063">
    <property type="entry name" value="Smr_dom_sf"/>
</dbReference>
<dbReference type="EMBL" id="JALLPJ020001371">
    <property type="protein sequence ID" value="KAL3767262.1"/>
    <property type="molecule type" value="Genomic_DNA"/>
</dbReference>
<dbReference type="AlphaFoldDB" id="A0ABD3MUC9"/>
<comment type="caution">
    <text evidence="2">The sequence shown here is derived from an EMBL/GenBank/DDBJ whole genome shotgun (WGS) entry which is preliminary data.</text>
</comment>
<name>A0ABD3MUC9_9STRA</name>
<proteinExistence type="predicted"/>
<gene>
    <name evidence="2" type="ORF">ACHAWO_003946</name>
</gene>
<organism evidence="2 3">
    <name type="scientific">Cyclotella atomus</name>
    <dbReference type="NCBI Taxonomy" id="382360"/>
    <lineage>
        <taxon>Eukaryota</taxon>
        <taxon>Sar</taxon>
        <taxon>Stramenopiles</taxon>
        <taxon>Ochrophyta</taxon>
        <taxon>Bacillariophyta</taxon>
        <taxon>Coscinodiscophyceae</taxon>
        <taxon>Thalassiosirophycidae</taxon>
        <taxon>Stephanodiscales</taxon>
        <taxon>Stephanodiscaceae</taxon>
        <taxon>Cyclotella</taxon>
    </lineage>
</organism>
<evidence type="ECO:0000313" key="2">
    <source>
        <dbReference type="EMBL" id="KAL3767262.1"/>
    </source>
</evidence>
<dbReference type="InterPro" id="IPR029071">
    <property type="entry name" value="Ubiquitin-like_domsf"/>
</dbReference>